<name>A0ABR3KMT1_TRISP</name>
<evidence type="ECO:0000313" key="2">
    <source>
        <dbReference type="EMBL" id="KAL1241732.1"/>
    </source>
</evidence>
<evidence type="ECO:0000256" key="1">
    <source>
        <dbReference type="SAM" id="Phobius"/>
    </source>
</evidence>
<dbReference type="EMBL" id="JBEUSY010000240">
    <property type="protein sequence ID" value="KAL1241732.1"/>
    <property type="molecule type" value="Genomic_DNA"/>
</dbReference>
<reference evidence="2 3" key="1">
    <citation type="submission" date="2024-07" db="EMBL/GenBank/DDBJ databases">
        <title>Enhanced genomic and transcriptomic resources for Trichinella pseudospiralis and T. spiralis underpin the discovery of pronounced molecular differences between stages and species.</title>
        <authorList>
            <person name="Pasi K.K."/>
            <person name="La Rosa G."/>
            <person name="Gomez-Morales M.A."/>
            <person name="Tosini F."/>
            <person name="Sumanam S."/>
            <person name="Young N.D."/>
            <person name="Chang B.C."/>
            <person name="Robin G.B."/>
        </authorList>
    </citation>
    <scope>NUCLEOTIDE SEQUENCE [LARGE SCALE GENOMIC DNA]</scope>
    <source>
        <strain evidence="2">ISS534</strain>
    </source>
</reference>
<proteinExistence type="predicted"/>
<keyword evidence="2" id="KW-0547">Nucleotide-binding</keyword>
<accession>A0ABR3KMT1</accession>
<evidence type="ECO:0000313" key="3">
    <source>
        <dbReference type="Proteomes" id="UP001558632"/>
    </source>
</evidence>
<gene>
    <name evidence="2" type="ORF">TSPI_00141</name>
</gene>
<dbReference type="Proteomes" id="UP001558632">
    <property type="component" value="Unassembled WGS sequence"/>
</dbReference>
<dbReference type="GO" id="GO:0004386">
    <property type="term" value="F:helicase activity"/>
    <property type="evidence" value="ECO:0007669"/>
    <property type="project" value="UniProtKB-KW"/>
</dbReference>
<protein>
    <submittedName>
        <fullName evidence="2">ATP-dependent helicase/nuclease subunit</fullName>
    </submittedName>
</protein>
<keyword evidence="3" id="KW-1185">Reference proteome</keyword>
<comment type="caution">
    <text evidence="2">The sequence shown here is derived from an EMBL/GenBank/DDBJ whole genome shotgun (WGS) entry which is preliminary data.</text>
</comment>
<sequence length="140" mass="16084">MKELLTNNLSTGRPVLHCSSRMKFFQYAVDEKLYGSLYGVGAPAKYLVLTNQEMASSETEEWGAERPKLTDAQLEAGMMSQKVEISEQLEEASTRDCANSEEDEDLAEAFQTYLYFFMIFFSLSTFMFSLWLTWLLFCKS</sequence>
<keyword evidence="2" id="KW-0378">Hydrolase</keyword>
<keyword evidence="1" id="KW-0812">Transmembrane</keyword>
<keyword evidence="1" id="KW-1133">Transmembrane helix</keyword>
<keyword evidence="2" id="KW-0067">ATP-binding</keyword>
<feature type="transmembrane region" description="Helical" evidence="1">
    <location>
        <begin position="113"/>
        <end position="137"/>
    </location>
</feature>
<keyword evidence="1" id="KW-0472">Membrane</keyword>
<organism evidence="2 3">
    <name type="scientific">Trichinella spiralis</name>
    <name type="common">Trichina worm</name>
    <dbReference type="NCBI Taxonomy" id="6334"/>
    <lineage>
        <taxon>Eukaryota</taxon>
        <taxon>Metazoa</taxon>
        <taxon>Ecdysozoa</taxon>
        <taxon>Nematoda</taxon>
        <taxon>Enoplea</taxon>
        <taxon>Dorylaimia</taxon>
        <taxon>Trichinellida</taxon>
        <taxon>Trichinellidae</taxon>
        <taxon>Trichinella</taxon>
    </lineage>
</organism>
<keyword evidence="2" id="KW-0347">Helicase</keyword>